<dbReference type="InterPro" id="IPR030400">
    <property type="entry name" value="Sedolisin_dom"/>
</dbReference>
<feature type="active site" description="Charge relay system" evidence="19">
    <location>
        <position position="278"/>
    </location>
</feature>
<evidence type="ECO:0000256" key="9">
    <source>
        <dbReference type="ARBA" id="ARBA00022723"/>
    </source>
</evidence>
<evidence type="ECO:0000256" key="3">
    <source>
        <dbReference type="ARBA" id="ARBA00004239"/>
    </source>
</evidence>
<feature type="binding site" evidence="19">
    <location>
        <position position="562"/>
    </location>
    <ligand>
        <name>Ca(2+)</name>
        <dbReference type="ChEBI" id="CHEBI:29108"/>
    </ligand>
</feature>
<keyword evidence="13 19" id="KW-0106">Calcium</keyword>
<dbReference type="STRING" id="1042311.A0A2T3Z1R2"/>
<dbReference type="PROSITE" id="PS51695">
    <property type="entry name" value="SEDOLISIN"/>
    <property type="match status" value="1"/>
</dbReference>
<evidence type="ECO:0000256" key="11">
    <source>
        <dbReference type="ARBA" id="ARBA00022801"/>
    </source>
</evidence>
<dbReference type="GO" id="GO:0005576">
    <property type="term" value="C:extracellular region"/>
    <property type="evidence" value="ECO:0007669"/>
    <property type="project" value="UniProtKB-SubCell"/>
</dbReference>
<evidence type="ECO:0000256" key="5">
    <source>
        <dbReference type="ARBA" id="ARBA00012462"/>
    </source>
</evidence>
<keyword evidence="9 19" id="KW-0479">Metal-binding</keyword>
<keyword evidence="15" id="KW-0520">NAD</keyword>
<keyword evidence="25" id="KW-1185">Reference proteome</keyword>
<comment type="function">
    <text evidence="2">Secreted tripeptidyl-peptidase which degrades proteins at acidic pHs and is involved in virulence.</text>
</comment>
<dbReference type="CDD" id="cd04056">
    <property type="entry name" value="Peptidases_S53"/>
    <property type="match status" value="1"/>
</dbReference>
<feature type="domain" description="Deacetylase sirtuin-type" evidence="22">
    <location>
        <begin position="618"/>
        <end position="1225"/>
    </location>
</feature>
<comment type="caution">
    <text evidence="18">Lacks conserved residue(s) required for the propagation of feature annotation.</text>
</comment>
<dbReference type="GO" id="GO:0008240">
    <property type="term" value="F:tripeptidyl-peptidase activity"/>
    <property type="evidence" value="ECO:0007669"/>
    <property type="project" value="UniProtKB-EC"/>
</dbReference>
<evidence type="ECO:0000256" key="14">
    <source>
        <dbReference type="ARBA" id="ARBA00023026"/>
    </source>
</evidence>
<feature type="signal peptide" evidence="21">
    <location>
        <begin position="1"/>
        <end position="21"/>
    </location>
</feature>
<feature type="region of interest" description="Disordered" evidence="20">
    <location>
        <begin position="812"/>
        <end position="875"/>
    </location>
</feature>
<evidence type="ECO:0000256" key="13">
    <source>
        <dbReference type="ARBA" id="ARBA00022837"/>
    </source>
</evidence>
<keyword evidence="6" id="KW-0964">Secreted</keyword>
<evidence type="ECO:0000256" key="2">
    <source>
        <dbReference type="ARBA" id="ARBA00002451"/>
    </source>
</evidence>
<feature type="compositionally biased region" description="Polar residues" evidence="20">
    <location>
        <begin position="830"/>
        <end position="846"/>
    </location>
</feature>
<organism evidence="24 25">
    <name type="scientific">Trichoderma asperellum (strain ATCC 204424 / CBS 433.97 / NBRC 101777)</name>
    <dbReference type="NCBI Taxonomy" id="1042311"/>
    <lineage>
        <taxon>Eukaryota</taxon>
        <taxon>Fungi</taxon>
        <taxon>Dikarya</taxon>
        <taxon>Ascomycota</taxon>
        <taxon>Pezizomycotina</taxon>
        <taxon>Sordariomycetes</taxon>
        <taxon>Hypocreomycetidae</taxon>
        <taxon>Hypocreales</taxon>
        <taxon>Hypocreaceae</taxon>
        <taxon>Trichoderma</taxon>
    </lineage>
</organism>
<dbReference type="EMBL" id="KZ679265">
    <property type="protein sequence ID" value="PTB38748.1"/>
    <property type="molecule type" value="Genomic_DNA"/>
</dbReference>
<feature type="region of interest" description="Disordered" evidence="20">
    <location>
        <begin position="973"/>
        <end position="1036"/>
    </location>
</feature>
<evidence type="ECO:0000259" key="22">
    <source>
        <dbReference type="PROSITE" id="PS50305"/>
    </source>
</evidence>
<evidence type="ECO:0000256" key="17">
    <source>
        <dbReference type="ARBA" id="ARBA00023180"/>
    </source>
</evidence>
<dbReference type="InterPro" id="IPR050819">
    <property type="entry name" value="Tripeptidyl-peptidase_I"/>
</dbReference>
<feature type="chain" id="PRO_5015685962" description="tripeptidyl-peptidase II" evidence="21">
    <location>
        <begin position="22"/>
        <end position="1569"/>
    </location>
</feature>
<reference evidence="24 25" key="1">
    <citation type="submission" date="2016-07" db="EMBL/GenBank/DDBJ databases">
        <title>Multiple horizontal gene transfer events from other fungi enriched the ability of initially mycotrophic Trichoderma (Ascomycota) to feed on dead plant biomass.</title>
        <authorList>
            <consortium name="DOE Joint Genome Institute"/>
            <person name="Aerts A."/>
            <person name="Atanasova L."/>
            <person name="Chenthamara K."/>
            <person name="Zhang J."/>
            <person name="Grujic M."/>
            <person name="Henrissat B."/>
            <person name="Kuo A."/>
            <person name="Salamov A."/>
            <person name="Lipzen A."/>
            <person name="Labutti K."/>
            <person name="Barry K."/>
            <person name="Miao Y."/>
            <person name="Rahimi M.J."/>
            <person name="Shen Q."/>
            <person name="Grigoriev I.V."/>
            <person name="Kubicek C.P."/>
            <person name="Druzhinina I.S."/>
        </authorList>
    </citation>
    <scope>NUCLEOTIDE SEQUENCE [LARGE SCALE GENOMIC DNA]</scope>
    <source>
        <strain evidence="24 25">CBS 433.97</strain>
    </source>
</reference>
<dbReference type="SMART" id="SM00944">
    <property type="entry name" value="Pro-kuma_activ"/>
    <property type="match status" value="1"/>
</dbReference>
<dbReference type="OrthoDB" id="409122at2759"/>
<dbReference type="GO" id="GO:0004252">
    <property type="term" value="F:serine-type endopeptidase activity"/>
    <property type="evidence" value="ECO:0007669"/>
    <property type="project" value="UniProtKB-UniRule"/>
</dbReference>
<dbReference type="PROSITE" id="PS50305">
    <property type="entry name" value="SIRTUIN"/>
    <property type="match status" value="1"/>
</dbReference>
<gene>
    <name evidence="24" type="ORF">M441DRAFT_145404</name>
</gene>
<dbReference type="InterPro" id="IPR015366">
    <property type="entry name" value="S53_propep"/>
</dbReference>
<comment type="subcellular location">
    <subcellularLocation>
        <location evidence="3">Secreted</location>
        <location evidence="3">Extracellular space</location>
    </subcellularLocation>
</comment>
<evidence type="ECO:0000256" key="6">
    <source>
        <dbReference type="ARBA" id="ARBA00022525"/>
    </source>
</evidence>
<evidence type="ECO:0000256" key="15">
    <source>
        <dbReference type="ARBA" id="ARBA00023027"/>
    </source>
</evidence>
<comment type="similarity">
    <text evidence="4">Belongs to the sirtuin family. Class I subfamily.</text>
</comment>
<dbReference type="Gene3D" id="3.40.50.200">
    <property type="entry name" value="Peptidase S8/S53 domain"/>
    <property type="match status" value="1"/>
</dbReference>
<dbReference type="SUPFAM" id="SSF54897">
    <property type="entry name" value="Protease propeptides/inhibitors"/>
    <property type="match status" value="1"/>
</dbReference>
<evidence type="ECO:0000256" key="8">
    <source>
        <dbReference type="ARBA" id="ARBA00022679"/>
    </source>
</evidence>
<keyword evidence="10 21" id="KW-0732">Signal</keyword>
<feature type="compositionally biased region" description="Polar residues" evidence="20">
    <location>
        <begin position="858"/>
        <end position="872"/>
    </location>
</feature>
<proteinExistence type="inferred from homology"/>
<feature type="binding site" evidence="19">
    <location>
        <position position="564"/>
    </location>
    <ligand>
        <name>Ca(2+)</name>
        <dbReference type="ChEBI" id="CHEBI:29108"/>
    </ligand>
</feature>
<feature type="compositionally biased region" description="Low complexity" evidence="20">
    <location>
        <begin position="765"/>
        <end position="779"/>
    </location>
</feature>
<evidence type="ECO:0000256" key="19">
    <source>
        <dbReference type="PROSITE-ProRule" id="PRU01032"/>
    </source>
</evidence>
<evidence type="ECO:0000256" key="20">
    <source>
        <dbReference type="SAM" id="MobiDB-lite"/>
    </source>
</evidence>
<dbReference type="FunFam" id="3.40.50.200:FF:000015">
    <property type="entry name" value="Tripeptidyl peptidase A"/>
    <property type="match status" value="1"/>
</dbReference>
<feature type="active site" description="Charge relay system" evidence="19">
    <location>
        <position position="495"/>
    </location>
</feature>
<keyword evidence="17" id="KW-0325">Glycoprotein</keyword>
<evidence type="ECO:0000256" key="7">
    <source>
        <dbReference type="ARBA" id="ARBA00022670"/>
    </source>
</evidence>
<dbReference type="GO" id="GO:0046872">
    <property type="term" value="F:metal ion binding"/>
    <property type="evidence" value="ECO:0007669"/>
    <property type="project" value="UniProtKB-UniRule"/>
</dbReference>
<dbReference type="Pfam" id="PF00082">
    <property type="entry name" value="Peptidase_S8"/>
    <property type="match status" value="1"/>
</dbReference>
<feature type="binding site" evidence="19">
    <location>
        <position position="539"/>
    </location>
    <ligand>
        <name>Ca(2+)</name>
        <dbReference type="ChEBI" id="CHEBI:29108"/>
    </ligand>
</feature>
<evidence type="ECO:0000256" key="4">
    <source>
        <dbReference type="ARBA" id="ARBA00006924"/>
    </source>
</evidence>
<dbReference type="InterPro" id="IPR003000">
    <property type="entry name" value="Sirtuin"/>
</dbReference>
<feature type="region of interest" description="Disordered" evidence="20">
    <location>
        <begin position="1211"/>
        <end position="1238"/>
    </location>
</feature>
<dbReference type="GO" id="GO:0070403">
    <property type="term" value="F:NAD+ binding"/>
    <property type="evidence" value="ECO:0007669"/>
    <property type="project" value="InterPro"/>
</dbReference>
<feature type="compositionally biased region" description="Basic and acidic residues" evidence="20">
    <location>
        <begin position="722"/>
        <end position="732"/>
    </location>
</feature>
<comment type="cofactor">
    <cofactor evidence="19">
        <name>Ca(2+)</name>
        <dbReference type="ChEBI" id="CHEBI:29108"/>
    </cofactor>
    <text evidence="19">Binds 1 Ca(2+) ion per subunit.</text>
</comment>
<protein>
    <recommendedName>
        <fullName evidence="5">tripeptidyl-peptidase II</fullName>
        <ecNumber evidence="5">3.4.14.10</ecNumber>
    </recommendedName>
</protein>
<evidence type="ECO:0000256" key="12">
    <source>
        <dbReference type="ARBA" id="ARBA00022825"/>
    </source>
</evidence>
<feature type="region of interest" description="Disordered" evidence="20">
    <location>
        <begin position="1314"/>
        <end position="1375"/>
    </location>
</feature>
<evidence type="ECO:0000256" key="1">
    <source>
        <dbReference type="ARBA" id="ARBA00001910"/>
    </source>
</evidence>
<dbReference type="GO" id="GO:0006508">
    <property type="term" value="P:proteolysis"/>
    <property type="evidence" value="ECO:0007669"/>
    <property type="project" value="UniProtKB-KW"/>
</dbReference>
<dbReference type="PANTHER" id="PTHR14218">
    <property type="entry name" value="PROTEASE S8 TRIPEPTIDYL PEPTIDASE I CLN2"/>
    <property type="match status" value="1"/>
</dbReference>
<dbReference type="InterPro" id="IPR000209">
    <property type="entry name" value="Peptidase_S8/S53_dom"/>
</dbReference>
<evidence type="ECO:0000313" key="25">
    <source>
        <dbReference type="Proteomes" id="UP000240493"/>
    </source>
</evidence>
<dbReference type="InterPro" id="IPR026590">
    <property type="entry name" value="Ssirtuin_cat_dom"/>
</dbReference>
<dbReference type="Proteomes" id="UP000240493">
    <property type="component" value="Unassembled WGS sequence"/>
</dbReference>
<sequence length="1569" mass="169663">MKSSALLWAAQLSLFASLGACGKHLEQVLTVPTGWTKLNEVVNPSRHIRMSIALRQPNIDNLESKMAANGNRLSLDEIRELQAPAQKDIDDVLHWLSQNGLSGTVRNDFIHVRTTVAKAEPLLNMKLSRFSFEGRKPVLRTTKYTVPDSIADAISFIHPLANFMSARHRAQVMSAPAVSAPKAVRDSQDEAFCAGGVDPACLTKLYNITHSPPNDISPVIFGVAGFLEENANLQDLQQFLNTAAPEIAKTGRSINVELINGGVNSQNRSESGSEAALDVDYAVSIGYPTNVTYYITGGRGVKLDDNGTPIVGEDDDNEPYLEFFNYLLGKPDDQVPHVLSLSYSDDELTVPREYAERVCNLFGMLTARGTSIIFASGDGGARGGRNSKCVTNDGTHRPVTMATFPPTCPWVTSVGAVENTMEPPRGASFSTGGFSQYFSRPAWQDSAVTSYVKALNGHLDGLYNASMRAIPDVAAVGTDFMAVAGGATTYLQGTSASTPLFASLIALINDARLRAGKKPLGYLNGILYSDSVKSVLQDITSGQSASCIVNGTRPGGWPAAIGWDAITGLGVPKEFDKLLNVLFDLCSFCLADIISKRAIFSITAGLAHSLKMPTQHVEPESHDLLQDVANALLKSRKVVVVTGAGISTNSGIPDFRSENGLYSLIQAQFDAANQHTRSVERSRTDGTAAAAAGGVEEDDSAKRRSSISREPSPDMDEVAQQLREDIKARAESEALASSRDTDIQQTEPASGPDALNESHSITSHPKPALLPAPQLTTSPPSSPPREAFILSPSSSLRAQDSKHIADVSHKLVSSPLSSPPPVLFDPFHPSSPSDENMSRRSSTTPSEVDESQDLPNPVSASQTSNMGRTTLPNMKGKDLFDASIWSDPTRTSVFYQFATSLRQKVREAEPTSSHKFISHLRDRGKLVRCYTQNIDQIEEKVGLSTSLLAGPGSRGRFSRKSTANTAQLNKMVEEVSSGENSGDVATSSSQSPSETPTNAPEQQSQTSTTSSQPSGKTEDETTTPPDQPKPVPRKEAPALRSGVECVFLHGSLHLLRCFLCGQVCSWDDDDREVETLSGQQPECPHCVGATEARQERGKRALGVGKLRPDIVLYGEEHPNAHLISPIVTHDLALYPDMLLILGTSLRVHGLKVMVREFAKTVHSKGGKVVFVNFTKPSESSWGDIIDYWIQWDCDAWVADLQVRIPKLWQDPEPPKVRKKREVGGAGEENKEEKKKLPAQNPVALRDTKVNGAYCTLKILKELRRITGSSPPPPSSLALPLPLPLPPLHIATAAITTNPDLPAPVEVVSEAAVVDPPPISTPKAKPRRSRRSAPGVMERPKRTPSTLNPNHGRTKKPAEEAEQEVPETPAQAPSVNTVEEFSSILHSVKSNPRIRKRKIIDGEEFVFPAVGKKRAALDSLYKGPEEDKKTLPPLRPKSEPAATFTPSLVVSEGSVDDALASISVNLRTAATFAMPEAFYIQDPLVTLLENPPQWKALEVSTGEDKHTKRRTSKRFRPAQIETKAQAEANAALALAGLKTNSPMVTQVAHAVPANGLSELANWAANWNCRK</sequence>
<feature type="compositionally biased region" description="Low complexity" evidence="20">
    <location>
        <begin position="986"/>
        <end position="1012"/>
    </location>
</feature>
<keyword evidence="16" id="KW-0865">Zymogen</keyword>
<keyword evidence="12 19" id="KW-0720">Serine protease</keyword>
<dbReference type="Pfam" id="PF09286">
    <property type="entry name" value="Pro-kuma_activ"/>
    <property type="match status" value="1"/>
</dbReference>
<dbReference type="InterPro" id="IPR029035">
    <property type="entry name" value="DHS-like_NAD/FAD-binding_dom"/>
</dbReference>
<keyword evidence="7 19" id="KW-0645">Protease</keyword>
<dbReference type="EC" id="3.4.14.10" evidence="5"/>
<evidence type="ECO:0000256" key="10">
    <source>
        <dbReference type="ARBA" id="ARBA00022729"/>
    </source>
</evidence>
<feature type="binding site" evidence="19">
    <location>
        <position position="538"/>
    </location>
    <ligand>
        <name>Ca(2+)</name>
        <dbReference type="ChEBI" id="CHEBI:29108"/>
    </ligand>
</feature>
<dbReference type="PROSITE" id="PS51257">
    <property type="entry name" value="PROKAR_LIPOPROTEIN"/>
    <property type="match status" value="1"/>
</dbReference>
<evidence type="ECO:0000256" key="18">
    <source>
        <dbReference type="PROSITE-ProRule" id="PRU00236"/>
    </source>
</evidence>
<keyword evidence="14" id="KW-0843">Virulence</keyword>
<keyword evidence="8" id="KW-0808">Transferase</keyword>
<dbReference type="InterPro" id="IPR036852">
    <property type="entry name" value="Peptidase_S8/S53_dom_sf"/>
</dbReference>
<feature type="domain" description="Peptidase S53" evidence="23">
    <location>
        <begin position="196"/>
        <end position="584"/>
    </location>
</feature>
<dbReference type="SUPFAM" id="SSF52467">
    <property type="entry name" value="DHS-like NAD/FAD-binding domain"/>
    <property type="match status" value="1"/>
</dbReference>
<accession>A0A2T3Z1R2</accession>
<dbReference type="GO" id="GO:0016740">
    <property type="term" value="F:transferase activity"/>
    <property type="evidence" value="ECO:0007669"/>
    <property type="project" value="UniProtKB-KW"/>
</dbReference>
<evidence type="ECO:0000313" key="24">
    <source>
        <dbReference type="EMBL" id="PTB38748.1"/>
    </source>
</evidence>
<dbReference type="CDD" id="cd11377">
    <property type="entry name" value="Pro-peptidase_S53"/>
    <property type="match status" value="1"/>
</dbReference>
<feature type="region of interest" description="Disordered" evidence="20">
    <location>
        <begin position="675"/>
        <end position="788"/>
    </location>
</feature>
<evidence type="ECO:0000256" key="16">
    <source>
        <dbReference type="ARBA" id="ARBA00023145"/>
    </source>
</evidence>
<name>A0A2T3Z1R2_TRIA4</name>
<feature type="compositionally biased region" description="Low complexity" evidence="20">
    <location>
        <begin position="685"/>
        <end position="694"/>
    </location>
</feature>
<dbReference type="Pfam" id="PF02146">
    <property type="entry name" value="SIR2"/>
    <property type="match status" value="3"/>
</dbReference>
<dbReference type="PANTHER" id="PTHR14218:SF15">
    <property type="entry name" value="TRIPEPTIDYL-PEPTIDASE 1"/>
    <property type="match status" value="1"/>
</dbReference>
<evidence type="ECO:0000259" key="23">
    <source>
        <dbReference type="PROSITE" id="PS51695"/>
    </source>
</evidence>
<feature type="active site" description="Charge relay system" evidence="19">
    <location>
        <position position="274"/>
    </location>
</feature>
<dbReference type="SUPFAM" id="SSF52743">
    <property type="entry name" value="Subtilisin-like"/>
    <property type="match status" value="1"/>
</dbReference>
<keyword evidence="11 19" id="KW-0378">Hydrolase</keyword>
<comment type="catalytic activity">
    <reaction evidence="1">
        <text>Release of an N-terminal tripeptide from a polypeptide.</text>
        <dbReference type="EC" id="3.4.14.10"/>
    </reaction>
</comment>
<evidence type="ECO:0000256" key="21">
    <source>
        <dbReference type="SAM" id="SignalP"/>
    </source>
</evidence>
<dbReference type="Gene3D" id="3.40.50.1220">
    <property type="entry name" value="TPP-binding domain"/>
    <property type="match status" value="2"/>
</dbReference>